<accession>A0ABQ5YRL2</accession>
<evidence type="ECO:0000256" key="4">
    <source>
        <dbReference type="ARBA" id="ARBA00038560"/>
    </source>
</evidence>
<feature type="domain" description="Flagellar basal-body/hook protein C-terminal" evidence="8">
    <location>
        <begin position="197"/>
        <end position="241"/>
    </location>
</feature>
<gene>
    <name evidence="10" type="primary">flgF</name>
    <name evidence="10" type="ORF">GCM10007875_18170</name>
</gene>
<dbReference type="Proteomes" id="UP001156664">
    <property type="component" value="Unassembled WGS sequence"/>
</dbReference>
<evidence type="ECO:0000259" key="7">
    <source>
        <dbReference type="Pfam" id="PF00460"/>
    </source>
</evidence>
<dbReference type="Pfam" id="PF22692">
    <property type="entry name" value="LlgE_F_G_D1"/>
    <property type="match status" value="1"/>
</dbReference>
<comment type="caution">
    <text evidence="10">The sequence shown here is derived from an EMBL/GenBank/DDBJ whole genome shotgun (WGS) entry which is preliminary data.</text>
</comment>
<dbReference type="InterPro" id="IPR012836">
    <property type="entry name" value="FlgF"/>
</dbReference>
<evidence type="ECO:0000259" key="9">
    <source>
        <dbReference type="Pfam" id="PF22692"/>
    </source>
</evidence>
<name>A0ABQ5YRL2_9BURK</name>
<dbReference type="PANTHER" id="PTHR30435">
    <property type="entry name" value="FLAGELLAR PROTEIN"/>
    <property type="match status" value="1"/>
</dbReference>
<dbReference type="PANTHER" id="PTHR30435:SF18">
    <property type="entry name" value="FLAGELLAR BASAL-BODY ROD PROTEIN FLGF"/>
    <property type="match status" value="1"/>
</dbReference>
<evidence type="ECO:0000313" key="10">
    <source>
        <dbReference type="EMBL" id="GLR26727.1"/>
    </source>
</evidence>
<dbReference type="InterPro" id="IPR037925">
    <property type="entry name" value="FlgE/F/G-like"/>
</dbReference>
<dbReference type="InterPro" id="IPR053967">
    <property type="entry name" value="LlgE_F_G-like_D1"/>
</dbReference>
<feature type="domain" description="Flagellar basal body rod protein N-terminal" evidence="7">
    <location>
        <begin position="5"/>
        <end position="35"/>
    </location>
</feature>
<evidence type="ECO:0000256" key="6">
    <source>
        <dbReference type="RuleBase" id="RU362116"/>
    </source>
</evidence>
<proteinExistence type="inferred from homology"/>
<evidence type="ECO:0000256" key="3">
    <source>
        <dbReference type="ARBA" id="ARBA00023143"/>
    </source>
</evidence>
<dbReference type="NCBIfam" id="TIGR02490">
    <property type="entry name" value="flgF"/>
    <property type="match status" value="1"/>
</dbReference>
<dbReference type="NCBIfam" id="TIGR03506">
    <property type="entry name" value="FlgEFG_subfam"/>
    <property type="match status" value="1"/>
</dbReference>
<dbReference type="NCBIfam" id="NF009280">
    <property type="entry name" value="PRK12640.1"/>
    <property type="match status" value="1"/>
</dbReference>
<protein>
    <recommendedName>
        <fullName evidence="5 6">Flagellar basal-body rod protein FlgF</fullName>
    </recommendedName>
</protein>
<sequence length="245" mass="25541">MDKLIYLAAQAAKSTMARQDNIANNLANVSTPGFRAQLMAFRSAPVEGQGQGARNYDVESTVGFDDTPGQLQSTGRPLDLAVQGKGWFAVTAPDGSEAYTRAGSFQLDDAGQLVTNGGLPVQGTGGPISVPPGYSISVADDGTMTGTPTSGKATPIQLGKLKLVNPPKDNMERGDDGLFRVKGGGAADVDPNVKIASGYIETSNVNPVEMLVEMISAARSFETQMKTISSQQQNGQAANNLFGLN</sequence>
<dbReference type="Pfam" id="PF06429">
    <property type="entry name" value="Flg_bbr_C"/>
    <property type="match status" value="1"/>
</dbReference>
<dbReference type="EMBL" id="BSOJ01000017">
    <property type="protein sequence ID" value="GLR26727.1"/>
    <property type="molecule type" value="Genomic_DNA"/>
</dbReference>
<keyword evidence="10" id="KW-0282">Flagellum</keyword>
<reference evidence="11" key="1">
    <citation type="journal article" date="2019" name="Int. J. Syst. Evol. Microbiol.">
        <title>The Global Catalogue of Microorganisms (GCM) 10K type strain sequencing project: providing services to taxonomists for standard genome sequencing and annotation.</title>
        <authorList>
            <consortium name="The Broad Institute Genomics Platform"/>
            <consortium name="The Broad Institute Genome Sequencing Center for Infectious Disease"/>
            <person name="Wu L."/>
            <person name="Ma J."/>
        </authorList>
    </citation>
    <scope>NUCLEOTIDE SEQUENCE [LARGE SCALE GENOMIC DNA]</scope>
    <source>
        <strain evidence="11">NBRC 105857</strain>
    </source>
</reference>
<organism evidence="10 11">
    <name type="scientific">Limnobacter litoralis</name>
    <dbReference type="NCBI Taxonomy" id="481366"/>
    <lineage>
        <taxon>Bacteria</taxon>
        <taxon>Pseudomonadati</taxon>
        <taxon>Pseudomonadota</taxon>
        <taxon>Betaproteobacteria</taxon>
        <taxon>Burkholderiales</taxon>
        <taxon>Burkholderiaceae</taxon>
        <taxon>Limnobacter</taxon>
    </lineage>
</organism>
<dbReference type="RefSeq" id="WP_284281378.1">
    <property type="nucleotide sequence ID" value="NZ_BSOJ01000017.1"/>
</dbReference>
<dbReference type="InterPro" id="IPR010930">
    <property type="entry name" value="Flg_bb/hook_C_dom"/>
</dbReference>
<comment type="subcellular location">
    <subcellularLocation>
        <location evidence="1 6">Bacterial flagellum basal body</location>
    </subcellularLocation>
</comment>
<dbReference type="Pfam" id="PF00460">
    <property type="entry name" value="Flg_bb_rod"/>
    <property type="match status" value="1"/>
</dbReference>
<dbReference type="SUPFAM" id="SSF117143">
    <property type="entry name" value="Flagellar hook protein flgE"/>
    <property type="match status" value="1"/>
</dbReference>
<comment type="similarity">
    <text evidence="2 6">Belongs to the flagella basal body rod proteins family.</text>
</comment>
<keyword evidence="3 6" id="KW-0975">Bacterial flagellum</keyword>
<keyword evidence="10" id="KW-0966">Cell projection</keyword>
<comment type="subunit">
    <text evidence="4 6">The basal body constitutes a major portion of the flagellar organelle and consists of five rings (E,L,P,S, and M) mounted on a central rod. The rod consists of about 26 subunits of FlgG in the distal portion, and FlgB, FlgC and FlgF are thought to build up the proximal portion of the rod with about 6 subunits each.</text>
</comment>
<dbReference type="InterPro" id="IPR001444">
    <property type="entry name" value="Flag_bb_rod_N"/>
</dbReference>
<evidence type="ECO:0000259" key="8">
    <source>
        <dbReference type="Pfam" id="PF06429"/>
    </source>
</evidence>
<keyword evidence="10" id="KW-0969">Cilium</keyword>
<evidence type="ECO:0000256" key="5">
    <source>
        <dbReference type="ARBA" id="ARBA00040228"/>
    </source>
</evidence>
<evidence type="ECO:0000256" key="1">
    <source>
        <dbReference type="ARBA" id="ARBA00004117"/>
    </source>
</evidence>
<evidence type="ECO:0000313" key="11">
    <source>
        <dbReference type="Proteomes" id="UP001156664"/>
    </source>
</evidence>
<dbReference type="InterPro" id="IPR020013">
    <property type="entry name" value="Flagellar_FlgE/F/G"/>
</dbReference>
<feature type="domain" description="Flagellar hook protein FlgE/F/G-like D1" evidence="9">
    <location>
        <begin position="81"/>
        <end position="145"/>
    </location>
</feature>
<keyword evidence="11" id="KW-1185">Reference proteome</keyword>
<evidence type="ECO:0000256" key="2">
    <source>
        <dbReference type="ARBA" id="ARBA00009677"/>
    </source>
</evidence>